<proteinExistence type="predicted"/>
<name>A0A6V8H7M5_TALPI</name>
<dbReference type="AlphaFoldDB" id="A0A6V8H7M5"/>
<evidence type="ECO:0000313" key="3">
    <source>
        <dbReference type="Proteomes" id="UP000053095"/>
    </source>
</evidence>
<gene>
    <name evidence="2" type="ORF">TCE0_022r06736</name>
</gene>
<dbReference type="EMBL" id="DF933818">
    <property type="protein sequence ID" value="GAM37110.1"/>
    <property type="molecule type" value="Genomic_DNA"/>
</dbReference>
<dbReference type="PANTHER" id="PTHR42345:SF2">
    <property type="entry name" value="HELICASE-LIKE PROTEIN"/>
    <property type="match status" value="1"/>
</dbReference>
<reference evidence="3" key="1">
    <citation type="journal article" date="2015" name="Genome Announc.">
        <title>Draft genome sequence of Talaromyces cellulolyticus strain Y-94, a source of lignocellulosic biomass-degrading enzymes.</title>
        <authorList>
            <person name="Fujii T."/>
            <person name="Koike H."/>
            <person name="Sawayama S."/>
            <person name="Yano S."/>
            <person name="Inoue H."/>
        </authorList>
    </citation>
    <scope>NUCLEOTIDE SEQUENCE [LARGE SCALE GENOMIC DNA]</scope>
    <source>
        <strain evidence="3">Y-94</strain>
    </source>
</reference>
<dbReference type="Gene3D" id="1.25.40.10">
    <property type="entry name" value="Tetratricopeptide repeat domain"/>
    <property type="match status" value="1"/>
</dbReference>
<dbReference type="SUPFAM" id="SSF48452">
    <property type="entry name" value="TPR-like"/>
    <property type="match status" value="1"/>
</dbReference>
<dbReference type="InterPro" id="IPR019734">
    <property type="entry name" value="TPR_rpt"/>
</dbReference>
<sequence length="808" mass="90681">MRKDTGSGNNTPTATAYEDQSLSSSGTSVKIYTPDASSAGSEWLVRGTTESTHGEDQDAVTDLVVDGLKTPTRDEAEMNELSQRVQDLELDLEKRSTGALRISVSAASAHSARITANAYWNGTEASNLSSSWEEEVKGYGKIIHASFEPYSRKRFIKQRQKTNSGWHFADEEDCIFFDPESSPNYQNVHPGTLTVEGFGLECWEYEVIYGAPSYVDVEVNRSELPNIPAKKLLRRLYELRCGLPPLGWNIDQELEDLKEVVGNLGSTVIGQWSGQTPNSIGPWDFLRQIIVTFELARRLEECDSAATRPGFTKKVLASLIVTDQWMRNVEVVLHDEKIDASKYHSPANEKERATAERFKEQADAAARSGDHDRAVALYSEAMNIDLANARYRIGRSKSFFALHKYDEAADDAFVATQLDLQDLNAWEQLAISHLSRGQSKKAKEAYEKAIDAAGSGATDQMRQGLIQADALIGTDLKMMDEETDFEKREHIWKSYFEQDWDLLGKTLQIHSHVHERQTEGLLFFAERLKWPYVDELRDYAEDVYSNLRGGGMIPLHLYDWIFGLSLPGQWFSFKIMSALILCTPSIAQDIGVAPYSDCGLSLPRQSYWRTQTALGRVLGALSGVISLNGWIGPCPPVEFYPPIGDVKAHHIRISSRRVAPIEYIPPKDGVIFVGPRNDQWEALRMQPNEEIGQYMQDMTDSDQWIIPEPPIQQVGTCEIQAIRLKQLPLDTAVAGIRNRSAQQVQNETQYRASITFQIDNNNGPISYILYTNPVFVSLPPCFPGVKGAHEVHARELARMQKNIPSFTA</sequence>
<evidence type="ECO:0000256" key="1">
    <source>
        <dbReference type="SAM" id="MobiDB-lite"/>
    </source>
</evidence>
<organism evidence="2 3">
    <name type="scientific">Talaromyces pinophilus</name>
    <name type="common">Penicillium pinophilum</name>
    <dbReference type="NCBI Taxonomy" id="128442"/>
    <lineage>
        <taxon>Eukaryota</taxon>
        <taxon>Fungi</taxon>
        <taxon>Dikarya</taxon>
        <taxon>Ascomycota</taxon>
        <taxon>Pezizomycotina</taxon>
        <taxon>Eurotiomycetes</taxon>
        <taxon>Eurotiomycetidae</taxon>
        <taxon>Eurotiales</taxon>
        <taxon>Trichocomaceae</taxon>
        <taxon>Talaromyces</taxon>
        <taxon>Talaromyces sect. Talaromyces</taxon>
    </lineage>
</organism>
<dbReference type="PANTHER" id="PTHR42345">
    <property type="entry name" value="TPR_REGION DOMAIN-CONTAINING PROTEIN"/>
    <property type="match status" value="1"/>
</dbReference>
<dbReference type="Proteomes" id="UP000053095">
    <property type="component" value="Unassembled WGS sequence"/>
</dbReference>
<dbReference type="SMART" id="SM00028">
    <property type="entry name" value="TPR"/>
    <property type="match status" value="3"/>
</dbReference>
<keyword evidence="3" id="KW-1185">Reference proteome</keyword>
<accession>A0A6V8H7M5</accession>
<dbReference type="InterPro" id="IPR011990">
    <property type="entry name" value="TPR-like_helical_dom_sf"/>
</dbReference>
<comment type="caution">
    <text evidence="2">The sequence shown here is derived from an EMBL/GenBank/DDBJ whole genome shotgun (WGS) entry which is preliminary data.</text>
</comment>
<protein>
    <submittedName>
        <fullName evidence="2">Uncharacterized protein</fullName>
    </submittedName>
</protein>
<evidence type="ECO:0000313" key="2">
    <source>
        <dbReference type="EMBL" id="GAM37110.1"/>
    </source>
</evidence>
<feature type="region of interest" description="Disordered" evidence="1">
    <location>
        <begin position="1"/>
        <end position="39"/>
    </location>
</feature>